<organism evidence="3 4">
    <name type="scientific">Necator americanus</name>
    <name type="common">Human hookworm</name>
    <dbReference type="NCBI Taxonomy" id="51031"/>
    <lineage>
        <taxon>Eukaryota</taxon>
        <taxon>Metazoa</taxon>
        <taxon>Ecdysozoa</taxon>
        <taxon>Nematoda</taxon>
        <taxon>Chromadorea</taxon>
        <taxon>Rhabditida</taxon>
        <taxon>Rhabditina</taxon>
        <taxon>Rhabditomorpha</taxon>
        <taxon>Strongyloidea</taxon>
        <taxon>Ancylostomatidae</taxon>
        <taxon>Bunostominae</taxon>
        <taxon>Necator</taxon>
    </lineage>
</organism>
<dbReference type="SUPFAM" id="SSF53300">
    <property type="entry name" value="vWA-like"/>
    <property type="match status" value="1"/>
</dbReference>
<dbReference type="PROSITE" id="PS50234">
    <property type="entry name" value="VWFA"/>
    <property type="match status" value="1"/>
</dbReference>
<protein>
    <recommendedName>
        <fullName evidence="2">VWFA domain-containing protein</fullName>
    </recommendedName>
</protein>
<keyword evidence="4" id="KW-1185">Reference proteome</keyword>
<proteinExistence type="predicted"/>
<feature type="chain" id="PRO_5047324594" description="VWFA domain-containing protein" evidence="1">
    <location>
        <begin position="36"/>
        <end position="663"/>
    </location>
</feature>
<gene>
    <name evidence="3" type="primary">Necator_chrII.g5294</name>
    <name evidence="3" type="ORF">RB195_017501</name>
</gene>
<evidence type="ECO:0000313" key="3">
    <source>
        <dbReference type="EMBL" id="KAK6733778.1"/>
    </source>
</evidence>
<dbReference type="InterPro" id="IPR036465">
    <property type="entry name" value="vWFA_dom_sf"/>
</dbReference>
<evidence type="ECO:0000313" key="4">
    <source>
        <dbReference type="Proteomes" id="UP001303046"/>
    </source>
</evidence>
<evidence type="ECO:0000259" key="2">
    <source>
        <dbReference type="PROSITE" id="PS50234"/>
    </source>
</evidence>
<dbReference type="Proteomes" id="UP001303046">
    <property type="component" value="Unassembled WGS sequence"/>
</dbReference>
<sequence>MGLFLRSMGEQMRAAAAKIYLLLFLLFALHYPSSASEEPDATFKRFCANPPNGGSGRLDEKTMQCEVTYNVISSDETAAYKFCDMQHPFSLVKAVAQGPRTLCSIRTFLKCEITEVLISETCYLVRRVESHAKAKACGQRHKLHVIKHSFEQKWITAFMTEYNMIWIGNNQDQLNGLIHKTFPGKVLNGASGRLISGSTGSLAILTRKGSASRLRAGVITKADSESLFPILCSRNADQYPSYITSMIERLNELGISSSVFTDRENRQRAFALLRSVVEFEMKTAYDTGTQRHHKVCKGFKNGFAATPLDFQNVNDFKNFLKKEKVNIVSVPGRRLPSDQTPNLNKCDKDPRYQSARQQFVFDLPTGVEKKVPNEYWRPEFPTRTCADTPRIALGFSQEGLVDVPAIARMLLVCTFGAPISIERTPDDDCHYLAHYNKAKGACECNDPNADILVTKLIRRSSQEESLKPGTLCLDCEANPNHHVFVVFDLHSSFKSLLKSLMKTFYVTFATRHTTVILYANGHPFMGQFACNPANVLASWKMVEQALDGVPFKDQSNSGAPEVIAKADEYFADLATTNKVLVLFTGGYQNKQGEVKSVVDKIIRGKVDVVTVGTGKATTEELQQFRPAASSIFPNANSANVQQLITELTTKMDRIFVRNECVPK</sequence>
<feature type="domain" description="VWFA" evidence="2">
    <location>
        <begin position="468"/>
        <end position="647"/>
    </location>
</feature>
<comment type="caution">
    <text evidence="3">The sequence shown here is derived from an EMBL/GenBank/DDBJ whole genome shotgun (WGS) entry which is preliminary data.</text>
</comment>
<dbReference type="InterPro" id="IPR002035">
    <property type="entry name" value="VWF_A"/>
</dbReference>
<keyword evidence="1" id="KW-0732">Signal</keyword>
<dbReference type="EMBL" id="JAVFWL010000002">
    <property type="protein sequence ID" value="KAK6733778.1"/>
    <property type="molecule type" value="Genomic_DNA"/>
</dbReference>
<evidence type="ECO:0000256" key="1">
    <source>
        <dbReference type="SAM" id="SignalP"/>
    </source>
</evidence>
<name>A0ABR1C809_NECAM</name>
<accession>A0ABR1C809</accession>
<feature type="signal peptide" evidence="1">
    <location>
        <begin position="1"/>
        <end position="35"/>
    </location>
</feature>
<dbReference type="Pfam" id="PF00092">
    <property type="entry name" value="VWA"/>
    <property type="match status" value="1"/>
</dbReference>
<dbReference type="Gene3D" id="3.40.50.410">
    <property type="entry name" value="von Willebrand factor, type A domain"/>
    <property type="match status" value="1"/>
</dbReference>
<reference evidence="3 4" key="1">
    <citation type="submission" date="2023-08" db="EMBL/GenBank/DDBJ databases">
        <title>A Necator americanus chromosomal reference genome.</title>
        <authorList>
            <person name="Ilik V."/>
            <person name="Petrzelkova K.J."/>
            <person name="Pardy F."/>
            <person name="Fuh T."/>
            <person name="Niatou-Singa F.S."/>
            <person name="Gouil Q."/>
            <person name="Baker L."/>
            <person name="Ritchie M.E."/>
            <person name="Jex A.R."/>
            <person name="Gazzola D."/>
            <person name="Li H."/>
            <person name="Toshio Fujiwara R."/>
            <person name="Zhan B."/>
            <person name="Aroian R.V."/>
            <person name="Pafco B."/>
            <person name="Schwarz E.M."/>
        </authorList>
    </citation>
    <scope>NUCLEOTIDE SEQUENCE [LARGE SCALE GENOMIC DNA]</scope>
    <source>
        <strain evidence="3 4">Aroian</strain>
        <tissue evidence="3">Whole animal</tissue>
    </source>
</reference>